<dbReference type="EMBL" id="GEBQ01009598">
    <property type="protein sequence ID" value="JAT30379.1"/>
    <property type="molecule type" value="Transcribed_RNA"/>
</dbReference>
<reference evidence="6" key="1">
    <citation type="submission" date="2015-11" db="EMBL/GenBank/DDBJ databases">
        <title>De novo transcriptome assembly of four potential Pierce s Disease insect vectors from Arizona vineyards.</title>
        <authorList>
            <person name="Tassone E.E."/>
        </authorList>
    </citation>
    <scope>NUCLEOTIDE SEQUENCE</scope>
</reference>
<sequence length="422" mass="48738">MEEDLSAQLDIQDSDDDAGAHNKLLGAVTKLYQKKRVGAVSRKEPSLEVSEFHLSRQHNGRNERIRVAELARSLNTRATYAQISHKLKTAQKRAKTLPKPLEQIHTDRINRAAGYEHTKQQLNRWDAVVYQQRVAEQLSFPLRSETVTVHQNTDIAKMFRKPTELELELSELLKQPKPFPQQDEEAHENKDEAKEKDYPLSLANVIEKRKMIAKLRAQQSYKQTKAMRHSKIKSKKFHQIQRRARVKEQLKEFEELQQKDPEAALQRLEELEKTRALERVTLRHRSTGQWAKNLVVRAKYDKEARIALAEQLAKSKELTVKLAQNKESESEKEEEEVEVPSQSQQTKENDPDNPWVVKQSKEMVDFVSGYRKYWETKGRELEAKGGGGEGVVVKQNHSLSDSGGPENSGEEKTKPEQNREED</sequence>
<evidence type="ECO:0008006" key="7">
    <source>
        <dbReference type="Google" id="ProtNLM"/>
    </source>
</evidence>
<accession>A0A1B6M355</accession>
<dbReference type="Pfam" id="PF04615">
    <property type="entry name" value="Utp14"/>
    <property type="match status" value="1"/>
</dbReference>
<evidence type="ECO:0000313" key="6">
    <source>
        <dbReference type="EMBL" id="JAT30379.1"/>
    </source>
</evidence>
<feature type="compositionally biased region" description="Basic and acidic residues" evidence="5">
    <location>
        <begin position="409"/>
        <end position="422"/>
    </location>
</feature>
<evidence type="ECO:0000256" key="1">
    <source>
        <dbReference type="ARBA" id="ARBA00004604"/>
    </source>
</evidence>
<comment type="subcellular location">
    <subcellularLocation>
        <location evidence="1">Nucleus</location>
        <location evidence="1">Nucleolus</location>
    </subcellularLocation>
</comment>
<gene>
    <name evidence="6" type="ORF">g.16808</name>
</gene>
<dbReference type="AlphaFoldDB" id="A0A1B6M355"/>
<feature type="non-terminal residue" evidence="6">
    <location>
        <position position="422"/>
    </location>
</feature>
<protein>
    <recommendedName>
        <fullName evidence="7">U3 small nucleolar RNA-associated protein 14 homolog A</fullName>
    </recommendedName>
</protein>
<name>A0A1B6M355_9HEMI</name>
<proteinExistence type="inferred from homology"/>
<feature type="compositionally biased region" description="Basic and acidic residues" evidence="5">
    <location>
        <begin position="187"/>
        <end position="196"/>
    </location>
</feature>
<evidence type="ECO:0000256" key="4">
    <source>
        <dbReference type="ARBA" id="ARBA00023242"/>
    </source>
</evidence>
<dbReference type="GO" id="GO:0032040">
    <property type="term" value="C:small-subunit processome"/>
    <property type="evidence" value="ECO:0007669"/>
    <property type="project" value="InterPro"/>
</dbReference>
<dbReference type="InterPro" id="IPR006709">
    <property type="entry name" value="SSU_processome_Utp14"/>
</dbReference>
<dbReference type="PANTHER" id="PTHR14150:SF12">
    <property type="entry name" value="U3 SMALL NUCLEOLAR RNA-ASSOCIATED PROTEIN 14 HOMOLOG A"/>
    <property type="match status" value="1"/>
</dbReference>
<dbReference type="PANTHER" id="PTHR14150">
    <property type="entry name" value="U3 SMALL NUCLEOLAR RNA-ASSOCIATED PROTEIN 14"/>
    <property type="match status" value="1"/>
</dbReference>
<feature type="region of interest" description="Disordered" evidence="5">
    <location>
        <begin position="174"/>
        <end position="196"/>
    </location>
</feature>
<evidence type="ECO:0000256" key="2">
    <source>
        <dbReference type="ARBA" id="ARBA00007774"/>
    </source>
</evidence>
<feature type="region of interest" description="Disordered" evidence="5">
    <location>
        <begin position="381"/>
        <end position="422"/>
    </location>
</feature>
<keyword evidence="3" id="KW-0597">Phosphoprotein</keyword>
<evidence type="ECO:0000256" key="3">
    <source>
        <dbReference type="ARBA" id="ARBA00022553"/>
    </source>
</evidence>
<organism evidence="6">
    <name type="scientific">Graphocephala atropunctata</name>
    <dbReference type="NCBI Taxonomy" id="36148"/>
    <lineage>
        <taxon>Eukaryota</taxon>
        <taxon>Metazoa</taxon>
        <taxon>Ecdysozoa</taxon>
        <taxon>Arthropoda</taxon>
        <taxon>Hexapoda</taxon>
        <taxon>Insecta</taxon>
        <taxon>Pterygota</taxon>
        <taxon>Neoptera</taxon>
        <taxon>Paraneoptera</taxon>
        <taxon>Hemiptera</taxon>
        <taxon>Auchenorrhyncha</taxon>
        <taxon>Membracoidea</taxon>
        <taxon>Cicadellidae</taxon>
        <taxon>Cicadellinae</taxon>
        <taxon>Cicadellini</taxon>
        <taxon>Graphocephala</taxon>
    </lineage>
</organism>
<comment type="similarity">
    <text evidence="2">Belongs to the UTP14 family.</text>
</comment>
<dbReference type="GO" id="GO:0006364">
    <property type="term" value="P:rRNA processing"/>
    <property type="evidence" value="ECO:0007669"/>
    <property type="project" value="InterPro"/>
</dbReference>
<feature type="region of interest" description="Disordered" evidence="5">
    <location>
        <begin position="322"/>
        <end position="359"/>
    </location>
</feature>
<evidence type="ECO:0000256" key="5">
    <source>
        <dbReference type="SAM" id="MobiDB-lite"/>
    </source>
</evidence>
<keyword evidence="4" id="KW-0539">Nucleus</keyword>